<dbReference type="InterPro" id="IPR011605">
    <property type="entry name" value="NusB_fam"/>
</dbReference>
<dbReference type="PANTHER" id="PTHR11078">
    <property type="entry name" value="N UTILIZATION SUBSTANCE PROTEIN B-RELATED"/>
    <property type="match status" value="1"/>
</dbReference>
<dbReference type="RefSeq" id="WP_133849798.1">
    <property type="nucleotide sequence ID" value="NZ_SNXZ01000002.1"/>
</dbReference>
<evidence type="ECO:0000256" key="5">
    <source>
        <dbReference type="ARBA" id="ARBA00023163"/>
    </source>
</evidence>
<protein>
    <recommendedName>
        <fullName evidence="6">Transcription antitermination protein NusB</fullName>
    </recommendedName>
    <alternativeName>
        <fullName evidence="6">Antitermination factor NusB</fullName>
    </alternativeName>
</protein>
<comment type="function">
    <text evidence="6">Involved in transcription antitermination. Required for transcription of ribosomal RNA (rRNA) genes. Binds specifically to the boxA antiterminator sequence of the ribosomal RNA (rrn) operons.</text>
</comment>
<keyword evidence="2 6" id="KW-0889">Transcription antitermination</keyword>
<evidence type="ECO:0000256" key="1">
    <source>
        <dbReference type="ARBA" id="ARBA00005952"/>
    </source>
</evidence>
<dbReference type="GO" id="GO:0003723">
    <property type="term" value="F:RNA binding"/>
    <property type="evidence" value="ECO:0007669"/>
    <property type="project" value="UniProtKB-UniRule"/>
</dbReference>
<dbReference type="Proteomes" id="UP000295444">
    <property type="component" value="Unassembled WGS sequence"/>
</dbReference>
<evidence type="ECO:0000313" key="8">
    <source>
        <dbReference type="EMBL" id="TDQ01194.1"/>
    </source>
</evidence>
<dbReference type="SUPFAM" id="SSF48013">
    <property type="entry name" value="NusB-like"/>
    <property type="match status" value="1"/>
</dbReference>
<dbReference type="InterPro" id="IPR006027">
    <property type="entry name" value="NusB_RsmB_TIM44"/>
</dbReference>
<dbReference type="HAMAP" id="MF_00073">
    <property type="entry name" value="NusB"/>
    <property type="match status" value="1"/>
</dbReference>
<keyword evidence="3 6" id="KW-0694">RNA-binding</keyword>
<dbReference type="GO" id="GO:0006353">
    <property type="term" value="P:DNA-templated transcription termination"/>
    <property type="evidence" value="ECO:0007669"/>
    <property type="project" value="UniProtKB-UniRule"/>
</dbReference>
<accession>A0A4R6SHB9</accession>
<dbReference type="Gene3D" id="1.10.940.10">
    <property type="entry name" value="NusB-like"/>
    <property type="match status" value="1"/>
</dbReference>
<dbReference type="GO" id="GO:0031564">
    <property type="term" value="P:transcription antitermination"/>
    <property type="evidence" value="ECO:0007669"/>
    <property type="project" value="UniProtKB-KW"/>
</dbReference>
<dbReference type="AlphaFoldDB" id="A0A4R6SHB9"/>
<dbReference type="GO" id="GO:0005829">
    <property type="term" value="C:cytosol"/>
    <property type="evidence" value="ECO:0007669"/>
    <property type="project" value="TreeGrafter"/>
</dbReference>
<dbReference type="Pfam" id="PF01029">
    <property type="entry name" value="NusB"/>
    <property type="match status" value="1"/>
</dbReference>
<dbReference type="InterPro" id="IPR035926">
    <property type="entry name" value="NusB-like_sf"/>
</dbReference>
<feature type="domain" description="NusB/RsmB/TIM44" evidence="7">
    <location>
        <begin position="6"/>
        <end position="129"/>
    </location>
</feature>
<evidence type="ECO:0000256" key="6">
    <source>
        <dbReference type="HAMAP-Rule" id="MF_00073"/>
    </source>
</evidence>
<dbReference type="PANTHER" id="PTHR11078:SF3">
    <property type="entry name" value="ANTITERMINATION NUSB DOMAIN-CONTAINING PROTEIN"/>
    <property type="match status" value="1"/>
</dbReference>
<name>A0A4R6SHB9_LABRH</name>
<dbReference type="OrthoDB" id="3528057at2"/>
<evidence type="ECO:0000256" key="4">
    <source>
        <dbReference type="ARBA" id="ARBA00023015"/>
    </source>
</evidence>
<comment type="similarity">
    <text evidence="1 6">Belongs to the NusB family.</text>
</comment>
<evidence type="ECO:0000256" key="2">
    <source>
        <dbReference type="ARBA" id="ARBA00022814"/>
    </source>
</evidence>
<evidence type="ECO:0000313" key="9">
    <source>
        <dbReference type="Proteomes" id="UP000295444"/>
    </source>
</evidence>
<evidence type="ECO:0000259" key="7">
    <source>
        <dbReference type="Pfam" id="PF01029"/>
    </source>
</evidence>
<dbReference type="CDD" id="cd00619">
    <property type="entry name" value="Terminator_NusB"/>
    <property type="match status" value="1"/>
</dbReference>
<sequence>MGARSKSRKRAVDVLYEADVRGVDAVSLFSDRVGDPEVPVLNDYTIKLVEGVTEHRERIDELLTEHAEGWTLARMPKVDLAVLRLGLYELLWADDVPDPVAVDEAVQLAKSLSTDDSPRFVNGVLGRIAGIADRLRATL</sequence>
<keyword evidence="5 6" id="KW-0804">Transcription</keyword>
<gene>
    <name evidence="6" type="primary">nusB</name>
    <name evidence="8" type="ORF">EV186_1021062</name>
</gene>
<keyword evidence="4 6" id="KW-0805">Transcription regulation</keyword>
<dbReference type="EMBL" id="SNXZ01000002">
    <property type="protein sequence ID" value="TDQ01194.1"/>
    <property type="molecule type" value="Genomic_DNA"/>
</dbReference>
<reference evidence="8 9" key="1">
    <citation type="submission" date="2019-03" db="EMBL/GenBank/DDBJ databases">
        <title>Genomic Encyclopedia of Type Strains, Phase IV (KMG-IV): sequencing the most valuable type-strain genomes for metagenomic binning, comparative biology and taxonomic classification.</title>
        <authorList>
            <person name="Goeker M."/>
        </authorList>
    </citation>
    <scope>NUCLEOTIDE SEQUENCE [LARGE SCALE GENOMIC DNA]</scope>
    <source>
        <strain evidence="8 9">DSM 45361</strain>
    </source>
</reference>
<evidence type="ECO:0000256" key="3">
    <source>
        <dbReference type="ARBA" id="ARBA00022884"/>
    </source>
</evidence>
<dbReference type="NCBIfam" id="TIGR01951">
    <property type="entry name" value="nusB"/>
    <property type="match status" value="1"/>
</dbReference>
<proteinExistence type="inferred from homology"/>
<keyword evidence="9" id="KW-1185">Reference proteome</keyword>
<organism evidence="8 9">
    <name type="scientific">Labedaea rhizosphaerae</name>
    <dbReference type="NCBI Taxonomy" id="598644"/>
    <lineage>
        <taxon>Bacteria</taxon>
        <taxon>Bacillati</taxon>
        <taxon>Actinomycetota</taxon>
        <taxon>Actinomycetes</taxon>
        <taxon>Pseudonocardiales</taxon>
        <taxon>Pseudonocardiaceae</taxon>
        <taxon>Labedaea</taxon>
    </lineage>
</organism>
<comment type="caution">
    <text evidence="8">The sequence shown here is derived from an EMBL/GenBank/DDBJ whole genome shotgun (WGS) entry which is preliminary data.</text>
</comment>